<evidence type="ECO:0000313" key="6">
    <source>
        <dbReference type="EMBL" id="TCC11154.1"/>
    </source>
</evidence>
<dbReference type="PROSITE" id="PS50977">
    <property type="entry name" value="HTH_TETR_2"/>
    <property type="match status" value="1"/>
</dbReference>
<dbReference type="InterPro" id="IPR050109">
    <property type="entry name" value="HTH-type_TetR-like_transc_reg"/>
</dbReference>
<dbReference type="GO" id="GO:0003700">
    <property type="term" value="F:DNA-binding transcription factor activity"/>
    <property type="evidence" value="ECO:0007669"/>
    <property type="project" value="TreeGrafter"/>
</dbReference>
<dbReference type="InterPro" id="IPR001647">
    <property type="entry name" value="HTH_TetR"/>
</dbReference>
<evidence type="ECO:0000256" key="3">
    <source>
        <dbReference type="ARBA" id="ARBA00023163"/>
    </source>
</evidence>
<evidence type="ECO:0000256" key="2">
    <source>
        <dbReference type="ARBA" id="ARBA00023125"/>
    </source>
</evidence>
<keyword evidence="2 4" id="KW-0238">DNA-binding</keyword>
<dbReference type="InterPro" id="IPR041347">
    <property type="entry name" value="MftR_C"/>
</dbReference>
<dbReference type="AlphaFoldDB" id="A0A4R0HMI8"/>
<proteinExistence type="predicted"/>
<evidence type="ECO:0000256" key="1">
    <source>
        <dbReference type="ARBA" id="ARBA00023015"/>
    </source>
</evidence>
<dbReference type="Pfam" id="PF17754">
    <property type="entry name" value="TetR_C_14"/>
    <property type="match status" value="1"/>
</dbReference>
<gene>
    <name evidence="6" type="ORF">E0H45_07650</name>
</gene>
<organism evidence="6 7">
    <name type="scientific">Kribbella soli</name>
    <dbReference type="NCBI Taxonomy" id="1124743"/>
    <lineage>
        <taxon>Bacteria</taxon>
        <taxon>Bacillati</taxon>
        <taxon>Actinomycetota</taxon>
        <taxon>Actinomycetes</taxon>
        <taxon>Propionibacteriales</taxon>
        <taxon>Kribbellaceae</taxon>
        <taxon>Kribbella</taxon>
    </lineage>
</organism>
<dbReference type="GO" id="GO:0000976">
    <property type="term" value="F:transcription cis-regulatory region binding"/>
    <property type="evidence" value="ECO:0007669"/>
    <property type="project" value="TreeGrafter"/>
</dbReference>
<reference evidence="6 7" key="1">
    <citation type="submission" date="2019-02" db="EMBL/GenBank/DDBJ databases">
        <title>Kribbella capetownensis sp. nov. and Kribbella speibonae sp. nov., isolated from soil.</title>
        <authorList>
            <person name="Curtis S.M."/>
            <person name="Norton I."/>
            <person name="Everest G.J."/>
            <person name="Meyers P.R."/>
        </authorList>
    </citation>
    <scope>NUCLEOTIDE SEQUENCE [LARGE SCALE GENOMIC DNA]</scope>
    <source>
        <strain evidence="6 7">KCTC 29219</strain>
    </source>
</reference>
<dbReference type="SUPFAM" id="SSF46689">
    <property type="entry name" value="Homeodomain-like"/>
    <property type="match status" value="1"/>
</dbReference>
<feature type="domain" description="HTH tetR-type" evidence="5">
    <location>
        <begin position="41"/>
        <end position="101"/>
    </location>
</feature>
<keyword evidence="7" id="KW-1185">Reference proteome</keyword>
<evidence type="ECO:0000256" key="4">
    <source>
        <dbReference type="PROSITE-ProRule" id="PRU00335"/>
    </source>
</evidence>
<keyword evidence="1" id="KW-0805">Transcription regulation</keyword>
<dbReference type="EMBL" id="SJJZ01000001">
    <property type="protein sequence ID" value="TCC11154.1"/>
    <property type="molecule type" value="Genomic_DNA"/>
</dbReference>
<sequence>MSSTCTTAKLQYLIVCSDCKFVRSLVCVRHVEGGLRERKKLQTRAALADAALRLALEKGPDHVTVEEIAEAADVSVRTFFNYFPHKEHAILARNPEHLERALERMRTAPPEESPLTTMWFIVNDVLRDLESDGQLSRRGELIMSSPSLLYQLMLSSLDDERQLTAGLAERMGEPAGSVRPALIVSTAGAACRVVMELHKSAPERPIRDLLDEAFHLLAQGIDSAFGPDYQKKGTS</sequence>
<accession>A0A4R0HMI8</accession>
<dbReference type="OrthoDB" id="8688418at2"/>
<dbReference type="Gene3D" id="1.10.10.60">
    <property type="entry name" value="Homeodomain-like"/>
    <property type="match status" value="1"/>
</dbReference>
<dbReference type="PANTHER" id="PTHR30055">
    <property type="entry name" value="HTH-TYPE TRANSCRIPTIONAL REGULATOR RUTR"/>
    <property type="match status" value="1"/>
</dbReference>
<protein>
    <submittedName>
        <fullName evidence="6">TetR family transcriptional regulator</fullName>
    </submittedName>
</protein>
<evidence type="ECO:0000313" key="7">
    <source>
        <dbReference type="Proteomes" id="UP000292346"/>
    </source>
</evidence>
<evidence type="ECO:0000259" key="5">
    <source>
        <dbReference type="PROSITE" id="PS50977"/>
    </source>
</evidence>
<feature type="DNA-binding region" description="H-T-H motif" evidence="4">
    <location>
        <begin position="64"/>
        <end position="83"/>
    </location>
</feature>
<dbReference type="PANTHER" id="PTHR30055:SF238">
    <property type="entry name" value="MYCOFACTOCIN BIOSYNTHESIS TRANSCRIPTIONAL REGULATOR MFTR-RELATED"/>
    <property type="match status" value="1"/>
</dbReference>
<comment type="caution">
    <text evidence="6">The sequence shown here is derived from an EMBL/GenBank/DDBJ whole genome shotgun (WGS) entry which is preliminary data.</text>
</comment>
<keyword evidence="3" id="KW-0804">Transcription</keyword>
<dbReference type="Pfam" id="PF00440">
    <property type="entry name" value="TetR_N"/>
    <property type="match status" value="1"/>
</dbReference>
<dbReference type="Gene3D" id="1.10.357.10">
    <property type="entry name" value="Tetracycline Repressor, domain 2"/>
    <property type="match status" value="1"/>
</dbReference>
<name>A0A4R0HMI8_9ACTN</name>
<dbReference type="InterPro" id="IPR009057">
    <property type="entry name" value="Homeodomain-like_sf"/>
</dbReference>
<dbReference type="Proteomes" id="UP000292346">
    <property type="component" value="Unassembled WGS sequence"/>
</dbReference>